<evidence type="ECO:0008006" key="3">
    <source>
        <dbReference type="Google" id="ProtNLM"/>
    </source>
</evidence>
<gene>
    <name evidence="1" type="ORF">AZOBR_50062</name>
</gene>
<sequence>MAQPDHACVQNIKEIQGSAWKIHRVNFGIQSYAFY</sequence>
<dbReference type="KEGG" id="abs:AZOBR_50062"/>
<dbReference type="EMBL" id="HE577327">
    <property type="protein sequence ID" value="CCC97338.1"/>
    <property type="molecule type" value="Genomic_DNA"/>
</dbReference>
<reference evidence="1 2" key="1">
    <citation type="journal article" date="2011" name="PLoS Genet.">
        <title>Azospirillum genomes reveal transition of bacteria from aquatic to terrestrial environments.</title>
        <authorList>
            <person name="Wisniewski-Dye F."/>
            <person name="Borziak K."/>
            <person name="Khalsa-Moyers G."/>
            <person name="Alexandre G."/>
            <person name="Sukharnikov L.O."/>
            <person name="Wuichet K."/>
            <person name="Hurst G.B."/>
            <person name="McDonald W.H."/>
            <person name="Robertson J.S."/>
            <person name="Barbe V."/>
            <person name="Calteau A."/>
            <person name="Rouy Z."/>
            <person name="Mangenot S."/>
            <person name="Prigent-Combaret C."/>
            <person name="Normand P."/>
            <person name="Boyer M."/>
            <person name="Siguier P."/>
            <person name="Dessaux Y."/>
            <person name="Elmerich C."/>
            <person name="Condemine G."/>
            <person name="Krishnen G."/>
            <person name="Kennedy I."/>
            <person name="Paterson A.H."/>
            <person name="Gonzalez V."/>
            <person name="Mavingui P."/>
            <person name="Zhulin I.B."/>
        </authorList>
    </citation>
    <scope>NUCLEOTIDE SEQUENCE [LARGE SCALE GENOMIC DNA]</scope>
    <source>
        <strain evidence="1 2">Sp245</strain>
    </source>
</reference>
<dbReference type="Proteomes" id="UP000007319">
    <property type="component" value="Chromosome"/>
</dbReference>
<dbReference type="AlphaFoldDB" id="A0A9P1JPI5"/>
<proteinExistence type="predicted"/>
<protein>
    <recommendedName>
        <fullName evidence="3">Transposase</fullName>
    </recommendedName>
</protein>
<organism evidence="1 2">
    <name type="scientific">Azospirillum baldaniorum</name>
    <dbReference type="NCBI Taxonomy" id="1064539"/>
    <lineage>
        <taxon>Bacteria</taxon>
        <taxon>Pseudomonadati</taxon>
        <taxon>Pseudomonadota</taxon>
        <taxon>Alphaproteobacteria</taxon>
        <taxon>Rhodospirillales</taxon>
        <taxon>Azospirillaceae</taxon>
        <taxon>Azospirillum</taxon>
    </lineage>
</organism>
<name>A0A9P1JPI5_9PROT</name>
<evidence type="ECO:0000313" key="2">
    <source>
        <dbReference type="Proteomes" id="UP000007319"/>
    </source>
</evidence>
<accession>A0A9P1JPI5</accession>
<evidence type="ECO:0000313" key="1">
    <source>
        <dbReference type="EMBL" id="CCC97338.1"/>
    </source>
</evidence>
<keyword evidence="2" id="KW-1185">Reference proteome</keyword>